<dbReference type="OrthoDB" id="5598268at2759"/>
<feature type="domain" description="Transcription factor IIIC subunit Tfc1/Sfc1 triple barrel" evidence="7">
    <location>
        <begin position="82"/>
        <end position="224"/>
    </location>
</feature>
<dbReference type="GO" id="GO:0006384">
    <property type="term" value="P:transcription initiation at RNA polymerase III promoter"/>
    <property type="evidence" value="ECO:0007669"/>
    <property type="project" value="InterPro"/>
</dbReference>
<reference evidence="8" key="1">
    <citation type="journal article" date="2021" name="Nat. Commun.">
        <title>Genetic determinants of endophytism in the Arabidopsis root mycobiome.</title>
        <authorList>
            <person name="Mesny F."/>
            <person name="Miyauchi S."/>
            <person name="Thiergart T."/>
            <person name="Pickel B."/>
            <person name="Atanasova L."/>
            <person name="Karlsson M."/>
            <person name="Huettel B."/>
            <person name="Barry K.W."/>
            <person name="Haridas S."/>
            <person name="Chen C."/>
            <person name="Bauer D."/>
            <person name="Andreopoulos W."/>
            <person name="Pangilinan J."/>
            <person name="LaButti K."/>
            <person name="Riley R."/>
            <person name="Lipzen A."/>
            <person name="Clum A."/>
            <person name="Drula E."/>
            <person name="Henrissat B."/>
            <person name="Kohler A."/>
            <person name="Grigoriev I.V."/>
            <person name="Martin F.M."/>
            <person name="Hacquard S."/>
        </authorList>
    </citation>
    <scope>NUCLEOTIDE SEQUENCE</scope>
    <source>
        <strain evidence="8">MPI-SDFR-AT-0117</strain>
    </source>
</reference>
<dbReference type="InterPro" id="IPR041499">
    <property type="entry name" value="Tfc1/Sfc1_N"/>
</dbReference>
<feature type="region of interest" description="Disordered" evidence="5">
    <location>
        <begin position="601"/>
        <end position="754"/>
    </location>
</feature>
<evidence type="ECO:0000256" key="1">
    <source>
        <dbReference type="ARBA" id="ARBA00004123"/>
    </source>
</evidence>
<keyword evidence="4" id="KW-0539">Nucleus</keyword>
<protein>
    <submittedName>
        <fullName evidence="8">RNA polymerase III transcription factor IIIC subunit-domain-containing protein</fullName>
    </submittedName>
</protein>
<dbReference type="GO" id="GO:0000127">
    <property type="term" value="C:transcription factor TFIIIC complex"/>
    <property type="evidence" value="ECO:0007669"/>
    <property type="project" value="InterPro"/>
</dbReference>
<comment type="caution">
    <text evidence="8">The sequence shown here is derived from an EMBL/GenBank/DDBJ whole genome shotgun (WGS) entry which is preliminary data.</text>
</comment>
<comment type="subcellular location">
    <subcellularLocation>
        <location evidence="1">Nucleus</location>
    </subcellularLocation>
</comment>
<gene>
    <name evidence="8" type="ORF">F5X68DRAFT_171077</name>
</gene>
<dbReference type="Pfam" id="PF17682">
    <property type="entry name" value="Tau95_N"/>
    <property type="match status" value="1"/>
</dbReference>
<dbReference type="GO" id="GO:0005634">
    <property type="term" value="C:nucleus"/>
    <property type="evidence" value="ECO:0007669"/>
    <property type="project" value="UniProtKB-SubCell"/>
</dbReference>
<accession>A0A9P8V908</accession>
<dbReference type="PANTHER" id="PTHR13230:SF5">
    <property type="entry name" value="GENERAL TRANSCRIPTION FACTOR 3C POLYPEPTIDE 5"/>
    <property type="match status" value="1"/>
</dbReference>
<feature type="compositionally biased region" description="Acidic residues" evidence="5">
    <location>
        <begin position="608"/>
        <end position="651"/>
    </location>
</feature>
<dbReference type="InterPro" id="IPR019136">
    <property type="entry name" value="TF_IIIC_su-5_HTH"/>
</dbReference>
<feature type="region of interest" description="Disordered" evidence="5">
    <location>
        <begin position="1"/>
        <end position="73"/>
    </location>
</feature>
<feature type="compositionally biased region" description="Acidic residues" evidence="5">
    <location>
        <begin position="689"/>
        <end position="723"/>
    </location>
</feature>
<keyword evidence="9" id="KW-1185">Reference proteome</keyword>
<evidence type="ECO:0000256" key="2">
    <source>
        <dbReference type="ARBA" id="ARBA00023125"/>
    </source>
</evidence>
<evidence type="ECO:0000256" key="5">
    <source>
        <dbReference type="SAM" id="MobiDB-lite"/>
    </source>
</evidence>
<keyword evidence="3" id="KW-0804">Transcription</keyword>
<proteinExistence type="predicted"/>
<dbReference type="Pfam" id="PF09734">
    <property type="entry name" value="Tau95"/>
    <property type="match status" value="1"/>
</dbReference>
<name>A0A9P8V908_9PEZI</name>
<evidence type="ECO:0000313" key="8">
    <source>
        <dbReference type="EMBL" id="KAH6685411.1"/>
    </source>
</evidence>
<dbReference type="EMBL" id="JAGSXJ010000015">
    <property type="protein sequence ID" value="KAH6685411.1"/>
    <property type="molecule type" value="Genomic_DNA"/>
</dbReference>
<dbReference type="Gene3D" id="3.30.200.160">
    <property type="entry name" value="TFIIIC, subcomplex tauA, subunit Sfc1, barrel domain"/>
    <property type="match status" value="1"/>
</dbReference>
<evidence type="ECO:0000259" key="6">
    <source>
        <dbReference type="Pfam" id="PF09734"/>
    </source>
</evidence>
<evidence type="ECO:0000256" key="3">
    <source>
        <dbReference type="ARBA" id="ARBA00023163"/>
    </source>
</evidence>
<evidence type="ECO:0000259" key="7">
    <source>
        <dbReference type="Pfam" id="PF17682"/>
    </source>
</evidence>
<dbReference type="Proteomes" id="UP000770015">
    <property type="component" value="Unassembled WGS sequence"/>
</dbReference>
<sequence length="754" mass="84260">MSSYADGPGMAPMSSPQPQDEIVAVLDPLLAEQSFPSEARIPERRPSVHSLASSGSNNDESDRDADPNAAPSYPVQKRVIGSVEVPMIVMNLERAEMAFGNISSFKNIMDIERLSIPFYLNPDSPYRRPIMSHHASAHNLVLKVVVPKRTGRKRKRGSNDPFEGEIEMADAETPKNHVCSKSRLDNPKVLRRKLQDNVDRYHVEAVGIAKGVHRFRGLADFHWSMEESPFVQNFQDKIMSADIAKIRDFQFRPGTDLSADTDIDILPPPTWSSYTLPFNYGYAQNPYVRPTLNKMGGQVLVNTQMPNLVGYFLSADEQPVPTGPQFEYSGPDPDMATCIALGKQLMDERPIWTRRSLLNALGSKIKNAHIVKRCAGFVGYQFRGGPFRDAVIKYGVDPRTDPKYRKYQTLIFNMRKLQPGYAGETWHSLRSIRTEQRQPMGDNFQSHIFDGKAFWTDSKIWQICDITDPLIVRIVEESPVRPECGHMSSGWFHGPTWAKLKAVMKTKMMAIQFGRKISDDEYSGIVQIRDTTPPPGAPATRLPVPDLKLTEEEMRTIYGKNWKMPKNRRKAFEYRVPGRKGKEVEVDPQPEYTQYGFSIQDGLMEGGESGEDDEGGDGLDEEIDGEGLDGMDEMEQLEEMEEVDEMDEALDDSQHGHQGGQPTNLMEAAAGFGNGHASGSGSRAGLDGAADDYDEDEEGDYEEGDYEDGEEYDGEEYNEEEEDANGRPSSAGPGGSGTTWGAPTGHDWTNQSRE</sequence>
<evidence type="ECO:0000256" key="4">
    <source>
        <dbReference type="ARBA" id="ARBA00023242"/>
    </source>
</evidence>
<dbReference type="InterPro" id="IPR040454">
    <property type="entry name" value="TF_IIIC_Tfc1/Sfc1"/>
</dbReference>
<feature type="domain" description="Transcription factor IIIC subunit 5 HTH" evidence="6">
    <location>
        <begin position="265"/>
        <end position="412"/>
    </location>
</feature>
<dbReference type="InterPro" id="IPR042536">
    <property type="entry name" value="TFIIIC_tauA_Sfc1"/>
</dbReference>
<evidence type="ECO:0000313" key="9">
    <source>
        <dbReference type="Proteomes" id="UP000770015"/>
    </source>
</evidence>
<dbReference type="PANTHER" id="PTHR13230">
    <property type="entry name" value="GENERAL TRANSCRIPTION FACTOR IIIC, POLYPEPTIDE 5"/>
    <property type="match status" value="1"/>
</dbReference>
<dbReference type="AlphaFoldDB" id="A0A9P8V908"/>
<dbReference type="GO" id="GO:0001002">
    <property type="term" value="F:RNA polymerase III type 1 promoter sequence-specific DNA binding"/>
    <property type="evidence" value="ECO:0007669"/>
    <property type="project" value="TreeGrafter"/>
</dbReference>
<keyword evidence="2" id="KW-0238">DNA-binding</keyword>
<dbReference type="GO" id="GO:0001003">
    <property type="term" value="F:RNA polymerase III type 2 promoter sequence-specific DNA binding"/>
    <property type="evidence" value="ECO:0007669"/>
    <property type="project" value="TreeGrafter"/>
</dbReference>
<organism evidence="8 9">
    <name type="scientific">Plectosphaerella plurivora</name>
    <dbReference type="NCBI Taxonomy" id="936078"/>
    <lineage>
        <taxon>Eukaryota</taxon>
        <taxon>Fungi</taxon>
        <taxon>Dikarya</taxon>
        <taxon>Ascomycota</taxon>
        <taxon>Pezizomycotina</taxon>
        <taxon>Sordariomycetes</taxon>
        <taxon>Hypocreomycetidae</taxon>
        <taxon>Glomerellales</taxon>
        <taxon>Plectosphaerellaceae</taxon>
        <taxon>Plectosphaerella</taxon>
    </lineage>
</organism>